<protein>
    <submittedName>
        <fullName evidence="3">Aspartic proteinase nepenthesin-1-like</fullName>
    </submittedName>
</protein>
<feature type="region of interest" description="Disordered" evidence="1">
    <location>
        <begin position="47"/>
        <end position="67"/>
    </location>
</feature>
<evidence type="ECO:0000256" key="1">
    <source>
        <dbReference type="SAM" id="MobiDB-lite"/>
    </source>
</evidence>
<dbReference type="SUPFAM" id="SSF50630">
    <property type="entry name" value="Acid proteases"/>
    <property type="match status" value="1"/>
</dbReference>
<sequence length="108" mass="12163">MEIAHPKVESRAHHQALVKLTWVQCEGCKSCFELSMSNFNIRRSTTSWPMPDDHPSVPPNHVLNPKTQPVNVQGGDSFFTKTNLGLSMADWWGPRPTIDAHALTWPTN</sequence>
<dbReference type="AlphaFoldDB" id="A0A314YMR7"/>
<dbReference type="Proteomes" id="UP000250321">
    <property type="component" value="Unassembled WGS sequence"/>
</dbReference>
<comment type="caution">
    <text evidence="3">The sequence shown here is derived from an EMBL/GenBank/DDBJ whole genome shotgun (WGS) entry which is preliminary data.</text>
</comment>
<evidence type="ECO:0000313" key="4">
    <source>
        <dbReference type="Proteomes" id="UP000250321"/>
    </source>
</evidence>
<dbReference type="EMBL" id="PJQY01000569">
    <property type="protein sequence ID" value="PQQ09865.1"/>
    <property type="molecule type" value="Genomic_DNA"/>
</dbReference>
<name>A0A314YMR7_PRUYE</name>
<dbReference type="EMBL" id="PJQY01003942">
    <property type="protein sequence ID" value="PQM33291.1"/>
    <property type="molecule type" value="Genomic_DNA"/>
</dbReference>
<proteinExistence type="predicted"/>
<keyword evidence="4" id="KW-1185">Reference proteome</keyword>
<dbReference type="OrthoDB" id="1072226at2759"/>
<dbReference type="InterPro" id="IPR021109">
    <property type="entry name" value="Peptidase_aspartic_dom_sf"/>
</dbReference>
<organism evidence="3 4">
    <name type="scientific">Prunus yedoensis var. nudiflora</name>
    <dbReference type="NCBI Taxonomy" id="2094558"/>
    <lineage>
        <taxon>Eukaryota</taxon>
        <taxon>Viridiplantae</taxon>
        <taxon>Streptophyta</taxon>
        <taxon>Embryophyta</taxon>
        <taxon>Tracheophyta</taxon>
        <taxon>Spermatophyta</taxon>
        <taxon>Magnoliopsida</taxon>
        <taxon>eudicotyledons</taxon>
        <taxon>Gunneridae</taxon>
        <taxon>Pentapetalae</taxon>
        <taxon>rosids</taxon>
        <taxon>fabids</taxon>
        <taxon>Rosales</taxon>
        <taxon>Rosaceae</taxon>
        <taxon>Amygdaloideae</taxon>
        <taxon>Amygdaleae</taxon>
        <taxon>Prunus</taxon>
    </lineage>
</organism>
<reference evidence="3 4" key="1">
    <citation type="submission" date="2018-02" db="EMBL/GenBank/DDBJ databases">
        <title>Draft genome of wild Prunus yedoensis var. nudiflora.</title>
        <authorList>
            <person name="Baek S."/>
            <person name="Kim J.-H."/>
            <person name="Choi K."/>
            <person name="Kim G.-B."/>
            <person name="Cho A."/>
            <person name="Jang H."/>
            <person name="Shin C.-H."/>
            <person name="Yu H.-J."/>
            <person name="Mun J.-H."/>
        </authorList>
    </citation>
    <scope>NUCLEOTIDE SEQUENCE [LARGE SCALE GENOMIC DNA]</scope>
    <source>
        <strain evidence="4">cv. Jeju island</strain>
        <tissue evidence="3">Leaf</tissue>
    </source>
</reference>
<accession>A0A314YMR7</accession>
<evidence type="ECO:0000313" key="3">
    <source>
        <dbReference type="EMBL" id="PQQ09865.1"/>
    </source>
</evidence>
<evidence type="ECO:0000313" key="2">
    <source>
        <dbReference type="EMBL" id="PQM33291.1"/>
    </source>
</evidence>
<gene>
    <name evidence="2" type="ORF">Pyn_15014</name>
    <name evidence="3" type="ORF">Pyn_19422</name>
</gene>